<evidence type="ECO:0000256" key="5">
    <source>
        <dbReference type="ARBA" id="ARBA00022833"/>
    </source>
</evidence>
<evidence type="ECO:0000313" key="8">
    <source>
        <dbReference type="EMBL" id="CAD7649976.1"/>
    </source>
</evidence>
<evidence type="ECO:0000313" key="9">
    <source>
        <dbReference type="Proteomes" id="UP000728032"/>
    </source>
</evidence>
<dbReference type="Proteomes" id="UP000728032">
    <property type="component" value="Unassembled WGS sequence"/>
</dbReference>
<dbReference type="OrthoDB" id="6508705at2759"/>
<keyword evidence="6" id="KW-0539">Nucleus</keyword>
<feature type="domain" description="C2H2-type" evidence="7">
    <location>
        <begin position="405"/>
        <end position="426"/>
    </location>
</feature>
<keyword evidence="2" id="KW-0479">Metal-binding</keyword>
<evidence type="ECO:0000256" key="3">
    <source>
        <dbReference type="ARBA" id="ARBA00022737"/>
    </source>
</evidence>
<dbReference type="InterPro" id="IPR050888">
    <property type="entry name" value="ZnF_C2H2-type_TF"/>
</dbReference>
<evidence type="ECO:0000256" key="6">
    <source>
        <dbReference type="ARBA" id="ARBA00023242"/>
    </source>
</evidence>
<dbReference type="PROSITE" id="PS00028">
    <property type="entry name" value="ZINC_FINGER_C2H2_1"/>
    <property type="match status" value="2"/>
</dbReference>
<dbReference type="PANTHER" id="PTHR24406">
    <property type="entry name" value="TRANSCRIPTIONAL REPRESSOR CTCFL-RELATED"/>
    <property type="match status" value="1"/>
</dbReference>
<organism evidence="8">
    <name type="scientific">Oppiella nova</name>
    <dbReference type="NCBI Taxonomy" id="334625"/>
    <lineage>
        <taxon>Eukaryota</taxon>
        <taxon>Metazoa</taxon>
        <taxon>Ecdysozoa</taxon>
        <taxon>Arthropoda</taxon>
        <taxon>Chelicerata</taxon>
        <taxon>Arachnida</taxon>
        <taxon>Acari</taxon>
        <taxon>Acariformes</taxon>
        <taxon>Sarcoptiformes</taxon>
        <taxon>Oribatida</taxon>
        <taxon>Brachypylina</taxon>
        <taxon>Oppioidea</taxon>
        <taxon>Oppiidae</taxon>
        <taxon>Oppiella</taxon>
    </lineage>
</organism>
<proteinExistence type="predicted"/>
<evidence type="ECO:0000256" key="4">
    <source>
        <dbReference type="ARBA" id="ARBA00022771"/>
    </source>
</evidence>
<dbReference type="AlphaFoldDB" id="A0A7R9LY81"/>
<keyword evidence="9" id="KW-1185">Reference proteome</keyword>
<name>A0A7R9LY81_9ACAR</name>
<dbReference type="InterPro" id="IPR013087">
    <property type="entry name" value="Znf_C2H2_type"/>
</dbReference>
<feature type="domain" description="C2H2-type" evidence="7">
    <location>
        <begin position="657"/>
        <end position="678"/>
    </location>
</feature>
<dbReference type="EMBL" id="OC918733">
    <property type="protein sequence ID" value="CAD7649976.1"/>
    <property type="molecule type" value="Genomic_DNA"/>
</dbReference>
<sequence>MDTRISQYFCIFCEKCTHFECLSEAYDHYNHHMKVQYYCVDCDNDRKCNAKHSPEGELDAVDAGLIQMWTERFLSYQSELIDKTYSDLFRSCKLFTGCAVCQTFLRLCTQNDIKYSKGDIQWSHNEALSNETRHVCSHLRYYPFECNKCESDGRYHKKCDMSEITRHIRNSHSSTLKTTSFDSLVKSVKIAKLESFIQYCFENRKQNVQSIASNAPAVMTPTRTSKRLLTQTPKPIPIVSVSKPKKPKLETQMVVANNGNESHNNAKSKETKTTTICSDKNDVVLSLRKPKTSNHSLNNSLSFTQNKIIINKPLNGNQKVTNSLSKSAAKVEIKFKPIVKTYSQMNNTKQNLISGDQIIIKKVPEVNNKGMSLINKTALNSAKMPTKELAYEHMQRHLDYFPIICLTCGEGLTDLQSFMKHHRQSHPEAVKGRYKKKEQPVMEKWIASYLYSQTTIIRSFPPRETCPVCDRVFSRTDIQNNKPRRCTINRKIDHLYRHLSYLPYECVLCKQSGSEFLVAYFESKAHSHIKLKHPEIDDNESRWHVFQKTISIPKLDEFIENYLAQYGISMQLERRPIKKAMKYSSPTDSGANNSEDKSSLDNIVVDVSPLNMIYKTIPDDSEEELYFCIFCSETKNFSKIDAYSHYGQHLDYFPVLCKICWNKFEDVDRLMAHHQSDHSTQDNVDYEICEDQSLVKWVNEFLDSQLAVKKVMPCSCGYNCPVCMKLMAIQSVEGAVPCAQHNDVLFSVHIHKHLNYFPYECNTCKRNGKSVRVPNLDSIAMNHMREHNIESASMSQVVKNFPKTLVIPRLEKLIGDCVHRKRVGEKKNRIDLSQLNALQPTLADTNSLPLIALNNEPSTSTFNKTQHIRLEGGRIVNLPPKTSITSQSVTSRKAYSVL</sequence>
<reference evidence="8" key="1">
    <citation type="submission" date="2020-11" db="EMBL/GenBank/DDBJ databases">
        <authorList>
            <person name="Tran Van P."/>
        </authorList>
    </citation>
    <scope>NUCLEOTIDE SEQUENCE</scope>
</reference>
<evidence type="ECO:0000256" key="1">
    <source>
        <dbReference type="ARBA" id="ARBA00004123"/>
    </source>
</evidence>
<dbReference type="EMBL" id="CAJPVJ010003908">
    <property type="protein sequence ID" value="CAG2168074.1"/>
    <property type="molecule type" value="Genomic_DNA"/>
</dbReference>
<accession>A0A7R9LY81</accession>
<dbReference type="SMART" id="SM00355">
    <property type="entry name" value="ZnF_C2H2"/>
    <property type="match status" value="4"/>
</dbReference>
<gene>
    <name evidence="8" type="ORF">ONB1V03_LOCUS7568</name>
</gene>
<comment type="subcellular location">
    <subcellularLocation>
        <location evidence="1">Nucleus</location>
    </subcellularLocation>
</comment>
<keyword evidence="3" id="KW-0677">Repeat</keyword>
<dbReference type="GO" id="GO:0008270">
    <property type="term" value="F:zinc ion binding"/>
    <property type="evidence" value="ECO:0007669"/>
    <property type="project" value="UniProtKB-KW"/>
</dbReference>
<dbReference type="GO" id="GO:0005634">
    <property type="term" value="C:nucleus"/>
    <property type="evidence" value="ECO:0007669"/>
    <property type="project" value="UniProtKB-SubCell"/>
</dbReference>
<protein>
    <recommendedName>
        <fullName evidence="7">C2H2-type domain-containing protein</fullName>
    </recommendedName>
</protein>
<keyword evidence="4" id="KW-0863">Zinc-finger</keyword>
<evidence type="ECO:0000259" key="7">
    <source>
        <dbReference type="PROSITE" id="PS00028"/>
    </source>
</evidence>
<keyword evidence="5" id="KW-0862">Zinc</keyword>
<evidence type="ECO:0000256" key="2">
    <source>
        <dbReference type="ARBA" id="ARBA00022723"/>
    </source>
</evidence>